<dbReference type="Proteomes" id="UP000551563">
    <property type="component" value="Unassembled WGS sequence"/>
</dbReference>
<evidence type="ECO:0000313" key="1">
    <source>
        <dbReference type="EMBL" id="HHV68923.1"/>
    </source>
</evidence>
<proteinExistence type="predicted"/>
<dbReference type="Pfam" id="PF03592">
    <property type="entry name" value="Terminase_2"/>
    <property type="match status" value="1"/>
</dbReference>
<gene>
    <name evidence="1" type="ORF">GXX48_14925</name>
</gene>
<dbReference type="InterPro" id="IPR005335">
    <property type="entry name" value="Terminase_ssu"/>
</dbReference>
<dbReference type="GO" id="GO:0051276">
    <property type="term" value="P:chromosome organization"/>
    <property type="evidence" value="ECO:0007669"/>
    <property type="project" value="InterPro"/>
</dbReference>
<comment type="caution">
    <text evidence="1">The sequence shown here is derived from an EMBL/GenBank/DDBJ whole genome shotgun (WGS) entry which is preliminary data.</text>
</comment>
<reference evidence="1 2" key="1">
    <citation type="journal article" date="2020" name="Biotechnol. Biofuels">
        <title>New insights from the biogas microbiome by comprehensive genome-resolved metagenomics of nearly 1600 species originating from multiple anaerobic digesters.</title>
        <authorList>
            <person name="Campanaro S."/>
            <person name="Treu L."/>
            <person name="Rodriguez-R L.M."/>
            <person name="Kovalovszki A."/>
            <person name="Ziels R.M."/>
            <person name="Maus I."/>
            <person name="Zhu X."/>
            <person name="Kougias P.G."/>
            <person name="Basile A."/>
            <person name="Luo G."/>
            <person name="Schluter A."/>
            <person name="Konstantinidis K.T."/>
            <person name="Angelidaki I."/>
        </authorList>
    </citation>
    <scope>NUCLEOTIDE SEQUENCE [LARGE SCALE GENOMIC DNA]</scope>
    <source>
        <strain evidence="1">AS04akNAM_66</strain>
    </source>
</reference>
<dbReference type="EMBL" id="DUMN01000418">
    <property type="protein sequence ID" value="HHV68923.1"/>
    <property type="molecule type" value="Genomic_DNA"/>
</dbReference>
<accession>A0A7V6PDP9</accession>
<organism evidence="1 2">
    <name type="scientific">Brucella intermedia</name>
    <dbReference type="NCBI Taxonomy" id="94625"/>
    <lineage>
        <taxon>Bacteria</taxon>
        <taxon>Pseudomonadati</taxon>
        <taxon>Pseudomonadota</taxon>
        <taxon>Alphaproteobacteria</taxon>
        <taxon>Hyphomicrobiales</taxon>
        <taxon>Brucellaceae</taxon>
        <taxon>Brucella/Ochrobactrum group</taxon>
        <taxon>Brucella</taxon>
    </lineage>
</organism>
<evidence type="ECO:0008006" key="3">
    <source>
        <dbReference type="Google" id="ProtNLM"/>
    </source>
</evidence>
<protein>
    <recommendedName>
        <fullName evidence="3">Terminase small subunit</fullName>
    </recommendedName>
</protein>
<sequence>MPVLKNARHEAFAQELAKGKTADEAYKIAGFKPNRGNAATLKRKQSISKRVSELLEWEQTVERKATEKAIDKLAITKERVLAELAKIGFSDIRKAIKWHGSLVTEEDNPDGGDVLVVKNVVTNNVQLVSSDEIDDDTAAAIAEISQNSTGGIKLKLHDKKAVLVDIGKHLGMFIEKHEHSGGISLTVSQEDAEL</sequence>
<evidence type="ECO:0000313" key="2">
    <source>
        <dbReference type="Proteomes" id="UP000551563"/>
    </source>
</evidence>
<dbReference type="AlphaFoldDB" id="A0A7V6PDP9"/>
<name>A0A7V6PDP9_9HYPH</name>